<dbReference type="InterPro" id="IPR027443">
    <property type="entry name" value="IPNS-like_sf"/>
</dbReference>
<keyword evidence="2" id="KW-1185">Reference proteome</keyword>
<dbReference type="STRING" id="35608.A0A2U1PF43"/>
<accession>A0A2U1PF43</accession>
<organism evidence="1 2">
    <name type="scientific">Artemisia annua</name>
    <name type="common">Sweet wormwood</name>
    <dbReference type="NCBI Taxonomy" id="35608"/>
    <lineage>
        <taxon>Eukaryota</taxon>
        <taxon>Viridiplantae</taxon>
        <taxon>Streptophyta</taxon>
        <taxon>Embryophyta</taxon>
        <taxon>Tracheophyta</taxon>
        <taxon>Spermatophyta</taxon>
        <taxon>Magnoliopsida</taxon>
        <taxon>eudicotyledons</taxon>
        <taxon>Gunneridae</taxon>
        <taxon>Pentapetalae</taxon>
        <taxon>asterids</taxon>
        <taxon>campanulids</taxon>
        <taxon>Asterales</taxon>
        <taxon>Asteraceae</taxon>
        <taxon>Asteroideae</taxon>
        <taxon>Anthemideae</taxon>
        <taxon>Artemisiinae</taxon>
        <taxon>Artemisia</taxon>
    </lineage>
</organism>
<evidence type="ECO:0000313" key="1">
    <source>
        <dbReference type="EMBL" id="PWA84359.1"/>
    </source>
</evidence>
<reference evidence="1 2" key="1">
    <citation type="journal article" date="2018" name="Mol. Plant">
        <title>The genome of Artemisia annua provides insight into the evolution of Asteraceae family and artemisinin biosynthesis.</title>
        <authorList>
            <person name="Shen Q."/>
            <person name="Zhang L."/>
            <person name="Liao Z."/>
            <person name="Wang S."/>
            <person name="Yan T."/>
            <person name="Shi P."/>
            <person name="Liu M."/>
            <person name="Fu X."/>
            <person name="Pan Q."/>
            <person name="Wang Y."/>
            <person name="Lv Z."/>
            <person name="Lu X."/>
            <person name="Zhang F."/>
            <person name="Jiang W."/>
            <person name="Ma Y."/>
            <person name="Chen M."/>
            <person name="Hao X."/>
            <person name="Li L."/>
            <person name="Tang Y."/>
            <person name="Lv G."/>
            <person name="Zhou Y."/>
            <person name="Sun X."/>
            <person name="Brodelius P.E."/>
            <person name="Rose J.K.C."/>
            <person name="Tang K."/>
        </authorList>
    </citation>
    <scope>NUCLEOTIDE SEQUENCE [LARGE SCALE GENOMIC DNA]</scope>
    <source>
        <strain evidence="2">cv. Huhao1</strain>
        <tissue evidence="1">Leaf</tissue>
    </source>
</reference>
<dbReference type="Proteomes" id="UP000245207">
    <property type="component" value="Unassembled WGS sequence"/>
</dbReference>
<gene>
    <name evidence="1" type="ORF">CTI12_AA158370</name>
</gene>
<comment type="caution">
    <text evidence="1">The sequence shown here is derived from an EMBL/GenBank/DDBJ whole genome shotgun (WGS) entry which is preliminary data.</text>
</comment>
<name>A0A2U1PF43_ARTAN</name>
<dbReference type="Gene3D" id="2.60.120.330">
    <property type="entry name" value="B-lactam Antibiotic, Isopenicillin N Synthase, Chain"/>
    <property type="match status" value="1"/>
</dbReference>
<proteinExistence type="predicted"/>
<protein>
    <submittedName>
        <fullName evidence="1">Isopenicillin N synthase</fullName>
    </submittedName>
</protein>
<dbReference type="AlphaFoldDB" id="A0A2U1PF43"/>
<sequence>MIRSIPHIHLHEKIGDKEQWHGAEIQVVIEGNCNVYEVPPAEFKALLLTHPEIYDCAVITSVDYQGSITTMPSPFKTQEWGQVVAARAMKGVAVQRFSYYQCSPTTLFESQFITLSMTFAHCMSELEISVSTTNVCEKPRKVLDVLLEDLAKSLSLDKKSFVQYFEPQQSEIKVRVNYYPPCPRAKQIRSFGFTTLKNNLSRAPSYWTYQEGLNKPKFGSAPAHKCYKASGNTIGCIILNEMARVFDMEAYEAIGFVSSFIIETRNCFTSWDVSVLYFVSISLVKIIFSQSFHLGTPQISWLYAKKESANKQLPKQTMELPHVDEEPKKNYIFFCKMDLLIKGSSFQSCKECSPCILFFDERLIDAATALFESAIDRARWWCVLELDGGDERKGVYIIGATNRYNSARPKHPSKRCPSKSLRLEVHWQETLRGCVTGILTTHRVLLVSAEYHEI</sequence>
<evidence type="ECO:0000313" key="2">
    <source>
        <dbReference type="Proteomes" id="UP000245207"/>
    </source>
</evidence>
<dbReference type="EMBL" id="PKPP01001237">
    <property type="protein sequence ID" value="PWA84359.1"/>
    <property type="molecule type" value="Genomic_DNA"/>
</dbReference>
<dbReference type="SUPFAM" id="SSF51197">
    <property type="entry name" value="Clavaminate synthase-like"/>
    <property type="match status" value="1"/>
</dbReference>